<dbReference type="AlphaFoldDB" id="A0A8K0SNW2"/>
<organism evidence="2 3">
    <name type="scientific">Stachybotrys elegans</name>
    <dbReference type="NCBI Taxonomy" id="80388"/>
    <lineage>
        <taxon>Eukaryota</taxon>
        <taxon>Fungi</taxon>
        <taxon>Dikarya</taxon>
        <taxon>Ascomycota</taxon>
        <taxon>Pezizomycotina</taxon>
        <taxon>Sordariomycetes</taxon>
        <taxon>Hypocreomycetidae</taxon>
        <taxon>Hypocreales</taxon>
        <taxon>Stachybotryaceae</taxon>
        <taxon>Stachybotrys</taxon>
    </lineage>
</organism>
<feature type="region of interest" description="Disordered" evidence="1">
    <location>
        <begin position="1"/>
        <end position="57"/>
    </location>
</feature>
<evidence type="ECO:0000256" key="1">
    <source>
        <dbReference type="SAM" id="MobiDB-lite"/>
    </source>
</evidence>
<evidence type="ECO:0000313" key="2">
    <source>
        <dbReference type="EMBL" id="KAH7310867.1"/>
    </source>
</evidence>
<keyword evidence="3" id="KW-1185">Reference proteome</keyword>
<sequence>MPDGAAEGGRRGRSREGSRGRSRGGIAGGPRGGTRGESGRESRGGNRGRGRGRESGCAPEAARVRFARDAPVALIAKASTDALSLVGGSWCCACVALRRARVPLTFVGCLRGRGNFWKFGQLANKHHHFSPLFTFHFFFHLSHVNRTHLYFLYATPSAMENSLLRDVRTAMQKRAAMIMLRSTLPQGTPARLVGDNPSGLDCLIILMRRLFAEVITTPDGFAWLTQLSADPVIAYALTDFTEPQAEAQRSLDKRQALDRIATGYSFRGLAESAFMRSTIWTQPVFQQPLDNYGLLRDWAPGEEAAVGAIAWTAGTLQETIDALFGWRVINGRREFWRSSCPIFMRVCYTASKDRPLPLSQVRHFSVPLFRDAAPTQYYHLIAMVKIGDTDMVRTFHTGGLEMETTSNPSVSSSWSIHDPIDAQYYLVFVAFHLEPNLVATEGPRRRFVETNF</sequence>
<protein>
    <submittedName>
        <fullName evidence="2">Uncharacterized protein</fullName>
    </submittedName>
</protein>
<dbReference type="Proteomes" id="UP000813444">
    <property type="component" value="Unassembled WGS sequence"/>
</dbReference>
<feature type="compositionally biased region" description="Basic and acidic residues" evidence="1">
    <location>
        <begin position="8"/>
        <end position="19"/>
    </location>
</feature>
<dbReference type="OrthoDB" id="4806845at2759"/>
<evidence type="ECO:0000313" key="3">
    <source>
        <dbReference type="Proteomes" id="UP000813444"/>
    </source>
</evidence>
<reference evidence="2" key="1">
    <citation type="journal article" date="2021" name="Nat. Commun.">
        <title>Genetic determinants of endophytism in the Arabidopsis root mycobiome.</title>
        <authorList>
            <person name="Mesny F."/>
            <person name="Miyauchi S."/>
            <person name="Thiergart T."/>
            <person name="Pickel B."/>
            <person name="Atanasova L."/>
            <person name="Karlsson M."/>
            <person name="Huettel B."/>
            <person name="Barry K.W."/>
            <person name="Haridas S."/>
            <person name="Chen C."/>
            <person name="Bauer D."/>
            <person name="Andreopoulos W."/>
            <person name="Pangilinan J."/>
            <person name="LaButti K."/>
            <person name="Riley R."/>
            <person name="Lipzen A."/>
            <person name="Clum A."/>
            <person name="Drula E."/>
            <person name="Henrissat B."/>
            <person name="Kohler A."/>
            <person name="Grigoriev I.V."/>
            <person name="Martin F.M."/>
            <person name="Hacquard S."/>
        </authorList>
    </citation>
    <scope>NUCLEOTIDE SEQUENCE</scope>
    <source>
        <strain evidence="2">MPI-CAGE-CH-0235</strain>
    </source>
</reference>
<dbReference type="EMBL" id="JAGPNK010000012">
    <property type="protein sequence ID" value="KAH7310867.1"/>
    <property type="molecule type" value="Genomic_DNA"/>
</dbReference>
<name>A0A8K0SNW2_9HYPO</name>
<feature type="compositionally biased region" description="Gly residues" evidence="1">
    <location>
        <begin position="23"/>
        <end position="36"/>
    </location>
</feature>
<comment type="caution">
    <text evidence="2">The sequence shown here is derived from an EMBL/GenBank/DDBJ whole genome shotgun (WGS) entry which is preliminary data.</text>
</comment>
<accession>A0A8K0SNW2</accession>
<gene>
    <name evidence="2" type="ORF">B0I35DRAFT_79459</name>
</gene>
<proteinExistence type="predicted"/>